<dbReference type="SMART" id="SM00100">
    <property type="entry name" value="cNMP"/>
    <property type="match status" value="1"/>
</dbReference>
<name>A0A7W7ZUG6_9BACT</name>
<dbReference type="InterPro" id="IPR000595">
    <property type="entry name" value="cNMP-bd_dom"/>
</dbReference>
<sequence>MACKPYELRHVPLFSLLDDDEIAVLSQQVELRDFAAKQRIYKVGEPSTRAFVMLSGAVEVTLIDEDGQEVLFSEPRHGDFFGFASMLENTMHQTSATTTEPTTCLEIDRNDIEALLLKKPMAGLDMMTVLARDIHSAQGVIRNRAMRNANELIDEQETFGERIADVVASFGGSWTFIILFGATLTIYTLINIHLKGKAWDPYPFILLNLFLSMLAAIQAPVIMMSQNRQDTKDRLRSELDFEVNRRAETEIQALSRKIHFLADKLGDIEEHLRGPNESRREDDLRS</sequence>
<dbReference type="InterPro" id="IPR014710">
    <property type="entry name" value="RmlC-like_jellyroll"/>
</dbReference>
<dbReference type="RefSeq" id="WP_184259111.1">
    <property type="nucleotide sequence ID" value="NZ_JACHIO010000021.1"/>
</dbReference>
<organism evidence="4 5">
    <name type="scientific">Granulicella mallensis</name>
    <dbReference type="NCBI Taxonomy" id="940614"/>
    <lineage>
        <taxon>Bacteria</taxon>
        <taxon>Pseudomonadati</taxon>
        <taxon>Acidobacteriota</taxon>
        <taxon>Terriglobia</taxon>
        <taxon>Terriglobales</taxon>
        <taxon>Acidobacteriaceae</taxon>
        <taxon>Granulicella</taxon>
    </lineage>
</organism>
<comment type="caution">
    <text evidence="4">The sequence shown here is derived from an EMBL/GenBank/DDBJ whole genome shotgun (WGS) entry which is preliminary data.</text>
</comment>
<dbReference type="PANTHER" id="PTHR41386">
    <property type="entry name" value="INTEGRAL MEMBRANE PROTEIN-RELATED"/>
    <property type="match status" value="1"/>
</dbReference>
<feature type="domain" description="Cyclic nucleotide-binding" evidence="3">
    <location>
        <begin position="13"/>
        <end position="116"/>
    </location>
</feature>
<evidence type="ECO:0000259" key="3">
    <source>
        <dbReference type="PROSITE" id="PS50042"/>
    </source>
</evidence>
<keyword evidence="2" id="KW-1133">Transmembrane helix</keyword>
<dbReference type="EMBL" id="JACHIO010000021">
    <property type="protein sequence ID" value="MBB5065968.1"/>
    <property type="molecule type" value="Genomic_DNA"/>
</dbReference>
<evidence type="ECO:0000313" key="5">
    <source>
        <dbReference type="Proteomes" id="UP000584867"/>
    </source>
</evidence>
<feature type="coiled-coil region" evidence="1">
    <location>
        <begin position="232"/>
        <end position="264"/>
    </location>
</feature>
<dbReference type="Proteomes" id="UP000584867">
    <property type="component" value="Unassembled WGS sequence"/>
</dbReference>
<accession>A0A7W7ZUG6</accession>
<proteinExistence type="predicted"/>
<gene>
    <name evidence="4" type="ORF">HDF15_004338</name>
</gene>
<protein>
    <submittedName>
        <fullName evidence="4">Putative membrane protein</fullName>
    </submittedName>
</protein>
<evidence type="ECO:0000313" key="4">
    <source>
        <dbReference type="EMBL" id="MBB5065968.1"/>
    </source>
</evidence>
<dbReference type="PROSITE" id="PS50042">
    <property type="entry name" value="CNMP_BINDING_3"/>
    <property type="match status" value="1"/>
</dbReference>
<dbReference type="PANTHER" id="PTHR41386:SF1">
    <property type="entry name" value="MEMBRANE PROTEIN"/>
    <property type="match status" value="1"/>
</dbReference>
<dbReference type="InterPro" id="IPR018490">
    <property type="entry name" value="cNMP-bd_dom_sf"/>
</dbReference>
<dbReference type="SUPFAM" id="SSF51206">
    <property type="entry name" value="cAMP-binding domain-like"/>
    <property type="match status" value="1"/>
</dbReference>
<dbReference type="Pfam" id="PF00027">
    <property type="entry name" value="cNMP_binding"/>
    <property type="match status" value="1"/>
</dbReference>
<feature type="transmembrane region" description="Helical" evidence="2">
    <location>
        <begin position="166"/>
        <end position="190"/>
    </location>
</feature>
<keyword evidence="2" id="KW-0472">Membrane</keyword>
<dbReference type="AlphaFoldDB" id="A0A7W7ZUG6"/>
<dbReference type="CDD" id="cd00038">
    <property type="entry name" value="CAP_ED"/>
    <property type="match status" value="1"/>
</dbReference>
<keyword evidence="2" id="KW-0812">Transmembrane</keyword>
<dbReference type="Pfam" id="PF06210">
    <property type="entry name" value="DUF1003"/>
    <property type="match status" value="1"/>
</dbReference>
<keyword evidence="1" id="KW-0175">Coiled coil</keyword>
<evidence type="ECO:0000256" key="2">
    <source>
        <dbReference type="SAM" id="Phobius"/>
    </source>
</evidence>
<reference evidence="4 5" key="1">
    <citation type="submission" date="2020-08" db="EMBL/GenBank/DDBJ databases">
        <title>Genomic Encyclopedia of Type Strains, Phase IV (KMG-V): Genome sequencing to study the core and pangenomes of soil and plant-associated prokaryotes.</title>
        <authorList>
            <person name="Whitman W."/>
        </authorList>
    </citation>
    <scope>NUCLEOTIDE SEQUENCE [LARGE SCALE GENOMIC DNA]</scope>
    <source>
        <strain evidence="4 5">X5P3</strain>
    </source>
</reference>
<evidence type="ECO:0000256" key="1">
    <source>
        <dbReference type="SAM" id="Coils"/>
    </source>
</evidence>
<feature type="transmembrane region" description="Helical" evidence="2">
    <location>
        <begin position="202"/>
        <end position="224"/>
    </location>
</feature>
<dbReference type="Gene3D" id="2.60.120.10">
    <property type="entry name" value="Jelly Rolls"/>
    <property type="match status" value="1"/>
</dbReference>
<dbReference type="InterPro" id="IPR010406">
    <property type="entry name" value="DUF1003"/>
</dbReference>